<keyword evidence="3" id="KW-1185">Reference proteome</keyword>
<comment type="caution">
    <text evidence="2">The sequence shown here is derived from an EMBL/GenBank/DDBJ whole genome shotgun (WGS) entry which is preliminary data.</text>
</comment>
<feature type="compositionally biased region" description="Gly residues" evidence="1">
    <location>
        <begin position="32"/>
        <end position="41"/>
    </location>
</feature>
<feature type="region of interest" description="Disordered" evidence="1">
    <location>
        <begin position="233"/>
        <end position="266"/>
    </location>
</feature>
<feature type="compositionally biased region" description="Basic and acidic residues" evidence="1">
    <location>
        <begin position="193"/>
        <end position="203"/>
    </location>
</feature>
<feature type="region of interest" description="Disordered" evidence="1">
    <location>
        <begin position="125"/>
        <end position="209"/>
    </location>
</feature>
<proteinExistence type="predicted"/>
<feature type="region of interest" description="Disordered" evidence="1">
    <location>
        <begin position="1"/>
        <end position="41"/>
    </location>
</feature>
<accession>A0AAD5S717</accession>
<dbReference type="EMBL" id="JADGJD010003002">
    <property type="protein sequence ID" value="KAJ3026450.1"/>
    <property type="molecule type" value="Genomic_DNA"/>
</dbReference>
<evidence type="ECO:0000313" key="2">
    <source>
        <dbReference type="EMBL" id="KAJ3026450.1"/>
    </source>
</evidence>
<organism evidence="2 3">
    <name type="scientific">Rhizophlyctis rosea</name>
    <dbReference type="NCBI Taxonomy" id="64517"/>
    <lineage>
        <taxon>Eukaryota</taxon>
        <taxon>Fungi</taxon>
        <taxon>Fungi incertae sedis</taxon>
        <taxon>Chytridiomycota</taxon>
        <taxon>Chytridiomycota incertae sedis</taxon>
        <taxon>Chytridiomycetes</taxon>
        <taxon>Rhizophlyctidales</taxon>
        <taxon>Rhizophlyctidaceae</taxon>
        <taxon>Rhizophlyctis</taxon>
    </lineage>
</organism>
<feature type="compositionally biased region" description="Gly residues" evidence="1">
    <location>
        <begin position="233"/>
        <end position="243"/>
    </location>
</feature>
<feature type="compositionally biased region" description="Basic and acidic residues" evidence="1">
    <location>
        <begin position="155"/>
        <end position="167"/>
    </location>
</feature>
<sequence length="300" mass="31056">MKEVSVSPDGASGTYQGRNTGYHYQHTFHGPHGQGPGLGWGGGQYRVNDTVRSLDAGFLQHGLGGPLLDDENGSSMTSEERMSLLRAKSVIEALRSGNASALSGASGMKEKDHALKNVNSSSSLAGLFRDGARGGGEGDGERGGKRRVSGFTGASKKEEDGNEEKTADAGQTHGFGQAPIRIRNGAGGGGYRAYRDGPQKEGDTAPGIVRSFGGESFRERERERERALAGAAGVGVIGPGGNGVPSNSFERDRDGHSRDSRGPGIGATLASGHIYALKPSPGKGVAGYHPYGYGHGHHAS</sequence>
<feature type="compositionally biased region" description="Basic and acidic residues" evidence="1">
    <location>
        <begin position="249"/>
        <end position="261"/>
    </location>
</feature>
<feature type="non-terminal residue" evidence="2">
    <location>
        <position position="300"/>
    </location>
</feature>
<reference evidence="2" key="1">
    <citation type="submission" date="2020-05" db="EMBL/GenBank/DDBJ databases">
        <title>Phylogenomic resolution of chytrid fungi.</title>
        <authorList>
            <person name="Stajich J.E."/>
            <person name="Amses K."/>
            <person name="Simmons R."/>
            <person name="Seto K."/>
            <person name="Myers J."/>
            <person name="Bonds A."/>
            <person name="Quandt C.A."/>
            <person name="Barry K."/>
            <person name="Liu P."/>
            <person name="Grigoriev I."/>
            <person name="Longcore J.E."/>
            <person name="James T.Y."/>
        </authorList>
    </citation>
    <scope>NUCLEOTIDE SEQUENCE</scope>
    <source>
        <strain evidence="2">JEL0318</strain>
    </source>
</reference>
<dbReference type="Proteomes" id="UP001212841">
    <property type="component" value="Unassembled WGS sequence"/>
</dbReference>
<gene>
    <name evidence="2" type="ORF">HK097_006446</name>
</gene>
<evidence type="ECO:0000256" key="1">
    <source>
        <dbReference type="SAM" id="MobiDB-lite"/>
    </source>
</evidence>
<name>A0AAD5S717_9FUNG</name>
<protein>
    <submittedName>
        <fullName evidence="2">Uncharacterized protein</fullName>
    </submittedName>
</protein>
<evidence type="ECO:0000313" key="3">
    <source>
        <dbReference type="Proteomes" id="UP001212841"/>
    </source>
</evidence>
<dbReference type="AlphaFoldDB" id="A0AAD5S717"/>